<evidence type="ECO:0000256" key="3">
    <source>
        <dbReference type="ARBA" id="ARBA00022679"/>
    </source>
</evidence>
<feature type="transmembrane region" description="Helical" evidence="8">
    <location>
        <begin position="279"/>
        <end position="298"/>
    </location>
</feature>
<comment type="subcellular location">
    <subcellularLocation>
        <location evidence="1">Cell membrane</location>
        <topology evidence="1">Multi-pass membrane protein</topology>
    </subcellularLocation>
</comment>
<feature type="transmembrane region" description="Helical" evidence="8">
    <location>
        <begin position="304"/>
        <end position="326"/>
    </location>
</feature>
<evidence type="ECO:0000256" key="8">
    <source>
        <dbReference type="SAM" id="Phobius"/>
    </source>
</evidence>
<dbReference type="InterPro" id="IPR018584">
    <property type="entry name" value="GT87"/>
</dbReference>
<feature type="transmembrane region" description="Helical" evidence="8">
    <location>
        <begin position="91"/>
        <end position="109"/>
    </location>
</feature>
<dbReference type="Proteomes" id="UP000217209">
    <property type="component" value="Chromosome"/>
</dbReference>
<keyword evidence="6 8" id="KW-0472">Membrane</keyword>
<feature type="transmembrane region" description="Helical" evidence="8">
    <location>
        <begin position="162"/>
        <end position="183"/>
    </location>
</feature>
<dbReference type="KEGG" id="cgv:CGLAU_00265"/>
<evidence type="ECO:0000256" key="6">
    <source>
        <dbReference type="ARBA" id="ARBA00023136"/>
    </source>
</evidence>
<evidence type="ECO:0000256" key="7">
    <source>
        <dbReference type="ARBA" id="ARBA00024033"/>
    </source>
</evidence>
<keyword evidence="4 8" id="KW-0812">Transmembrane</keyword>
<feature type="transmembrane region" description="Helical" evidence="8">
    <location>
        <begin position="190"/>
        <end position="209"/>
    </location>
</feature>
<evidence type="ECO:0000256" key="4">
    <source>
        <dbReference type="ARBA" id="ARBA00022692"/>
    </source>
</evidence>
<dbReference type="RefSeq" id="WP_095658968.1">
    <property type="nucleotide sequence ID" value="NZ_CP019688.1"/>
</dbReference>
<keyword evidence="9" id="KW-0328">Glycosyltransferase</keyword>
<name>A0A1Q2HT90_9CORY</name>
<dbReference type="AlphaFoldDB" id="A0A1Q2HT90"/>
<feature type="transmembrane region" description="Helical" evidence="8">
    <location>
        <begin position="253"/>
        <end position="272"/>
    </location>
</feature>
<gene>
    <name evidence="9" type="ORF">CGLAU_00265</name>
</gene>
<dbReference type="Pfam" id="PF09594">
    <property type="entry name" value="GT87"/>
    <property type="match status" value="1"/>
</dbReference>
<protein>
    <submittedName>
        <fullName evidence="9">Polyprenol-phosphate-mannose-dependent alpha-(1-2)-phosphatidylinositol mannoside mannosyltransferase</fullName>
        <ecNumber evidence="9">2.4.1.-</ecNumber>
    </submittedName>
</protein>
<dbReference type="EC" id="2.4.1.-" evidence="9"/>
<keyword evidence="3 9" id="KW-0808">Transferase</keyword>
<feature type="transmembrane region" description="Helical" evidence="8">
    <location>
        <begin position="338"/>
        <end position="358"/>
    </location>
</feature>
<dbReference type="EMBL" id="CP019688">
    <property type="protein sequence ID" value="AQQ14058.1"/>
    <property type="molecule type" value="Genomic_DNA"/>
</dbReference>
<evidence type="ECO:0000313" key="10">
    <source>
        <dbReference type="Proteomes" id="UP000217209"/>
    </source>
</evidence>
<keyword evidence="10" id="KW-1185">Reference proteome</keyword>
<accession>A0A1Q2HT90</accession>
<evidence type="ECO:0000313" key="9">
    <source>
        <dbReference type="EMBL" id="AQQ14058.1"/>
    </source>
</evidence>
<reference evidence="9 10" key="1">
    <citation type="submission" date="2016-12" db="EMBL/GenBank/DDBJ databases">
        <authorList>
            <person name="Song W.-J."/>
            <person name="Kurnit D.M."/>
        </authorList>
    </citation>
    <scope>NUCLEOTIDE SEQUENCE [LARGE SCALE GENOMIC DNA]</scope>
    <source>
        <strain evidence="9 10">DSM 30827</strain>
    </source>
</reference>
<comment type="similarity">
    <text evidence="7">Belongs to the glycosyltransferase 87 family.</text>
</comment>
<evidence type="ECO:0000256" key="2">
    <source>
        <dbReference type="ARBA" id="ARBA00022475"/>
    </source>
</evidence>
<sequence>MIAAVVNALGLVAILAFAWWRYQVNADELGNVFANHLAEEVPTDLQVYLLGGQRVSEGLPLYGGDLLPGLPFTYPPFAGVVFSWFGESRPALGIAWTVASIIVLAWVVWESGRKGSGFTPVILLTAFFVVCTEPVHATLFFGQVNIFLMALVCLDFLPKNRWSGVGTGLAAGFKLTPAFFILLFALRRQWGAVFVAAFTFLCTVATGFAEVKDAGRFWTELMFDSDRVGSADNPGAQAIRQVLERQFGIDSTGVWLALAVAVTVLAAAAAHFALRRDEVALAVAFIGMASCLVSPFSWHHHWVWIVPFGVVIYRWWGVLALTLFMLPYVALNVSYGLFMVPELLFTAVPIGFMVWFVAREAFGALAQRS</sequence>
<evidence type="ECO:0000256" key="5">
    <source>
        <dbReference type="ARBA" id="ARBA00022989"/>
    </source>
</evidence>
<dbReference type="GO" id="GO:0016758">
    <property type="term" value="F:hexosyltransferase activity"/>
    <property type="evidence" value="ECO:0007669"/>
    <property type="project" value="InterPro"/>
</dbReference>
<dbReference type="OrthoDB" id="9774600at2"/>
<keyword evidence="2" id="KW-1003">Cell membrane</keyword>
<organism evidence="9 10">
    <name type="scientific">Corynebacterium glaucum</name>
    <dbReference type="NCBI Taxonomy" id="187491"/>
    <lineage>
        <taxon>Bacteria</taxon>
        <taxon>Bacillati</taxon>
        <taxon>Actinomycetota</taxon>
        <taxon>Actinomycetes</taxon>
        <taxon>Mycobacteriales</taxon>
        <taxon>Corynebacteriaceae</taxon>
        <taxon>Corynebacterium</taxon>
    </lineage>
</organism>
<evidence type="ECO:0000256" key="1">
    <source>
        <dbReference type="ARBA" id="ARBA00004651"/>
    </source>
</evidence>
<dbReference type="GO" id="GO:0005886">
    <property type="term" value="C:plasma membrane"/>
    <property type="evidence" value="ECO:0007669"/>
    <property type="project" value="UniProtKB-SubCell"/>
</dbReference>
<feature type="transmembrane region" description="Helical" evidence="8">
    <location>
        <begin position="121"/>
        <end position="142"/>
    </location>
</feature>
<proteinExistence type="inferred from homology"/>
<keyword evidence="5 8" id="KW-1133">Transmembrane helix</keyword>